<dbReference type="PANTHER" id="PTHR11014:SF63">
    <property type="entry name" value="METALLOPEPTIDASE, PUTATIVE (AFU_ORTHOLOGUE AFUA_6G09600)-RELATED"/>
    <property type="match status" value="1"/>
</dbReference>
<reference evidence="2 3" key="1">
    <citation type="journal article" date="2015" name="Int. J. Syst. Evol. Microbiol.">
        <title>Amycolatopsis rhabdoformis sp. nov., an actinomycete isolated from a tropical forest soil.</title>
        <authorList>
            <person name="Souza W.R."/>
            <person name="Silva R.E."/>
            <person name="Goodfellow M."/>
            <person name="Busarakam K."/>
            <person name="Figueiro F.S."/>
            <person name="Ferreira D."/>
            <person name="Rodrigues-Filho E."/>
            <person name="Moraes L.A.B."/>
            <person name="Zucchi T.D."/>
        </authorList>
    </citation>
    <scope>NUCLEOTIDE SEQUENCE [LARGE SCALE GENOMIC DNA]</scope>
    <source>
        <strain evidence="2 3">NCIMB 14900</strain>
    </source>
</reference>
<sequence length="406" mass="41982">MDLSAVLADARAIAPSLAQLRRDLHEHPELGLFLPRTQERILRALAGLDVRVHLGRTSSSIVAVLGADRDGPAVVLRADMDALALTESAGADPVSAVSGRMHACGHDLHSAMLAGAARLLAARAGELAGRVVFVWQPGEEGHEGMQAMLDDGLAELIGPGAVASYALHTVTDVVSHGVFSGRSGASHASSATVEIIVRGRGGHAAFPHHTADPLPGAAEIVLALQTRLTRAVDVFDPAVVSFGSIHGGTAANVIPDHVELRGTVRTFSAAQARRLPELIEQVATAVAAAHGLTAEVRYAPGYPAVLNDEHEVGVFREAVEELFGADRFAPLPVPIPAGDDYARLLERVPGAFFLLGAGLAAADGEIHPNHSPHAVFDDAVLADGAAVLAAVSARRLAEAAGGEGPR</sequence>
<dbReference type="EMBL" id="CP142149">
    <property type="protein sequence ID" value="WSE34329.1"/>
    <property type="molecule type" value="Genomic_DNA"/>
</dbReference>
<dbReference type="SUPFAM" id="SSF55031">
    <property type="entry name" value="Bacterial exopeptidase dimerisation domain"/>
    <property type="match status" value="1"/>
</dbReference>
<name>A0ABZ1IJG6_9PSEU</name>
<dbReference type="Gene3D" id="3.40.630.10">
    <property type="entry name" value="Zn peptidases"/>
    <property type="match status" value="1"/>
</dbReference>
<proteinExistence type="predicted"/>
<dbReference type="CDD" id="cd03886">
    <property type="entry name" value="M20_Acy1"/>
    <property type="match status" value="1"/>
</dbReference>
<dbReference type="Gene3D" id="3.30.70.360">
    <property type="match status" value="1"/>
</dbReference>
<dbReference type="PANTHER" id="PTHR11014">
    <property type="entry name" value="PEPTIDASE M20 FAMILY MEMBER"/>
    <property type="match status" value="1"/>
</dbReference>
<dbReference type="Pfam" id="PF07687">
    <property type="entry name" value="M20_dimer"/>
    <property type="match status" value="1"/>
</dbReference>
<feature type="domain" description="Peptidase M20 dimerisation" evidence="1">
    <location>
        <begin position="187"/>
        <end position="287"/>
    </location>
</feature>
<dbReference type="InterPro" id="IPR002933">
    <property type="entry name" value="Peptidase_M20"/>
</dbReference>
<gene>
    <name evidence="2" type="ORF">VSH64_19895</name>
</gene>
<dbReference type="PIRSF" id="PIRSF005962">
    <property type="entry name" value="Pept_M20D_amidohydro"/>
    <property type="match status" value="1"/>
</dbReference>
<evidence type="ECO:0000259" key="1">
    <source>
        <dbReference type="Pfam" id="PF07687"/>
    </source>
</evidence>
<evidence type="ECO:0000313" key="2">
    <source>
        <dbReference type="EMBL" id="WSE34329.1"/>
    </source>
</evidence>
<keyword evidence="3" id="KW-1185">Reference proteome</keyword>
<accession>A0ABZ1IJG6</accession>
<dbReference type="InterPro" id="IPR011650">
    <property type="entry name" value="Peptidase_M20_dimer"/>
</dbReference>
<dbReference type="InterPro" id="IPR036264">
    <property type="entry name" value="Bact_exopeptidase_dim_dom"/>
</dbReference>
<dbReference type="SUPFAM" id="SSF53187">
    <property type="entry name" value="Zn-dependent exopeptidases"/>
    <property type="match status" value="1"/>
</dbReference>
<dbReference type="Pfam" id="PF01546">
    <property type="entry name" value="Peptidase_M20"/>
    <property type="match status" value="1"/>
</dbReference>
<dbReference type="RefSeq" id="WP_326837135.1">
    <property type="nucleotide sequence ID" value="NZ_CP142149.1"/>
</dbReference>
<dbReference type="InterPro" id="IPR017439">
    <property type="entry name" value="Amidohydrolase"/>
</dbReference>
<organism evidence="2 3">
    <name type="scientific">Amycolatopsis rhabdoformis</name>
    <dbReference type="NCBI Taxonomy" id="1448059"/>
    <lineage>
        <taxon>Bacteria</taxon>
        <taxon>Bacillati</taxon>
        <taxon>Actinomycetota</taxon>
        <taxon>Actinomycetes</taxon>
        <taxon>Pseudonocardiales</taxon>
        <taxon>Pseudonocardiaceae</taxon>
        <taxon>Amycolatopsis</taxon>
    </lineage>
</organism>
<dbReference type="NCBIfam" id="TIGR01891">
    <property type="entry name" value="amidohydrolases"/>
    <property type="match status" value="1"/>
</dbReference>
<evidence type="ECO:0000313" key="3">
    <source>
        <dbReference type="Proteomes" id="UP001330812"/>
    </source>
</evidence>
<dbReference type="Proteomes" id="UP001330812">
    <property type="component" value="Chromosome"/>
</dbReference>
<protein>
    <submittedName>
        <fullName evidence="2">M20 family metallopeptidase</fullName>
    </submittedName>
</protein>